<comment type="subcellular location">
    <subcellularLocation>
        <location evidence="1">Membrane</location>
        <topology evidence="1">Multi-pass membrane protein</topology>
    </subcellularLocation>
</comment>
<feature type="transmembrane region" description="Helical" evidence="6">
    <location>
        <begin position="881"/>
        <end position="905"/>
    </location>
</feature>
<comment type="caution">
    <text evidence="10">The sequence shown here is derived from an EMBL/GenBank/DDBJ whole genome shotgun (WGS) entry which is preliminary data.</text>
</comment>
<feature type="transmembrane region" description="Helical" evidence="6">
    <location>
        <begin position="193"/>
        <end position="211"/>
    </location>
</feature>
<feature type="region of interest" description="Disordered" evidence="5">
    <location>
        <begin position="1301"/>
        <end position="1639"/>
    </location>
</feature>
<feature type="transmembrane region" description="Helical" evidence="6">
    <location>
        <begin position="983"/>
        <end position="1001"/>
    </location>
</feature>
<feature type="compositionally biased region" description="Pro residues" evidence="5">
    <location>
        <begin position="1413"/>
        <end position="1425"/>
    </location>
</feature>
<organism evidence="10 11">
    <name type="scientific">Citrus x changshan-huyou</name>
    <dbReference type="NCBI Taxonomy" id="2935761"/>
    <lineage>
        <taxon>Eukaryota</taxon>
        <taxon>Viridiplantae</taxon>
        <taxon>Streptophyta</taxon>
        <taxon>Embryophyta</taxon>
        <taxon>Tracheophyta</taxon>
        <taxon>Spermatophyta</taxon>
        <taxon>Magnoliopsida</taxon>
        <taxon>eudicotyledons</taxon>
        <taxon>Gunneridae</taxon>
        <taxon>Pentapetalae</taxon>
        <taxon>rosids</taxon>
        <taxon>malvids</taxon>
        <taxon>Sapindales</taxon>
        <taxon>Rutaceae</taxon>
        <taxon>Aurantioideae</taxon>
        <taxon>Citrus</taxon>
    </lineage>
</organism>
<dbReference type="InterPro" id="IPR056555">
    <property type="entry name" value="NFD4_C"/>
</dbReference>
<feature type="transmembrane region" description="Helical" evidence="6">
    <location>
        <begin position="548"/>
        <end position="570"/>
    </location>
</feature>
<feature type="compositionally biased region" description="Pro residues" evidence="5">
    <location>
        <begin position="1578"/>
        <end position="1589"/>
    </location>
</feature>
<feature type="transmembrane region" description="Helical" evidence="6">
    <location>
        <begin position="788"/>
        <end position="810"/>
    </location>
</feature>
<feature type="domain" description="NFD4 C-terminal" evidence="9">
    <location>
        <begin position="416"/>
        <end position="619"/>
    </location>
</feature>
<feature type="transmembrane region" description="Helical" evidence="6">
    <location>
        <begin position="128"/>
        <end position="147"/>
    </location>
</feature>
<evidence type="ECO:0000256" key="5">
    <source>
        <dbReference type="SAM" id="MobiDB-lite"/>
    </source>
</evidence>
<feature type="transmembrane region" description="Helical" evidence="6">
    <location>
        <begin position="1111"/>
        <end position="1132"/>
    </location>
</feature>
<reference evidence="10 11" key="1">
    <citation type="submission" date="2024-05" db="EMBL/GenBank/DDBJ databases">
        <title>Haplotype-resolved chromosome-level genome assembly of Huyou (Citrus changshanensis).</title>
        <authorList>
            <person name="Miao C."/>
            <person name="Chen W."/>
            <person name="Wu Y."/>
            <person name="Wang L."/>
            <person name="Zhao S."/>
            <person name="Grierson D."/>
            <person name="Xu C."/>
            <person name="Chen K."/>
        </authorList>
    </citation>
    <scope>NUCLEOTIDE SEQUENCE [LARGE SCALE GENOMIC DNA]</scope>
    <source>
        <strain evidence="10">01-14</strain>
        <tissue evidence="10">Leaf</tissue>
    </source>
</reference>
<feature type="compositionally biased region" description="Pro residues" evidence="5">
    <location>
        <begin position="1387"/>
        <end position="1396"/>
    </location>
</feature>
<feature type="transmembrane region" description="Helical" evidence="6">
    <location>
        <begin position="722"/>
        <end position="744"/>
    </location>
</feature>
<evidence type="ECO:0000259" key="7">
    <source>
        <dbReference type="Pfam" id="PF06813"/>
    </source>
</evidence>
<feature type="compositionally biased region" description="Pro residues" evidence="5">
    <location>
        <begin position="1504"/>
        <end position="1514"/>
    </location>
</feature>
<dbReference type="GO" id="GO:0016020">
    <property type="term" value="C:membrane"/>
    <property type="evidence" value="ECO:0007669"/>
    <property type="project" value="UniProtKB-SubCell"/>
</dbReference>
<keyword evidence="11" id="KW-1185">Reference proteome</keyword>
<feature type="compositionally biased region" description="Polar residues" evidence="5">
    <location>
        <begin position="1517"/>
        <end position="1540"/>
    </location>
</feature>
<dbReference type="Gene3D" id="1.20.1250.20">
    <property type="entry name" value="MFS general substrate transporter like domains"/>
    <property type="match status" value="2"/>
</dbReference>
<dbReference type="Pfam" id="PF23262">
    <property type="entry name" value="NFD4_C"/>
    <property type="match status" value="2"/>
</dbReference>
<feature type="domain" description="NFD4 C-terminal" evidence="9">
    <location>
        <begin position="980"/>
        <end position="1181"/>
    </location>
</feature>
<dbReference type="SUPFAM" id="SSF103473">
    <property type="entry name" value="MFS general substrate transporter"/>
    <property type="match status" value="4"/>
</dbReference>
<dbReference type="InterPro" id="IPR019007">
    <property type="entry name" value="Wbp11/ELF5/Saf1_N"/>
</dbReference>
<feature type="transmembrane region" description="Helical" evidence="6">
    <location>
        <begin position="855"/>
        <end position="875"/>
    </location>
</feature>
<dbReference type="EMBL" id="JBCGBO010000005">
    <property type="protein sequence ID" value="KAK9197931.1"/>
    <property type="molecule type" value="Genomic_DNA"/>
</dbReference>
<feature type="compositionally biased region" description="Pro residues" evidence="5">
    <location>
        <begin position="1436"/>
        <end position="1451"/>
    </location>
</feature>
<evidence type="ECO:0000256" key="3">
    <source>
        <dbReference type="ARBA" id="ARBA00022989"/>
    </source>
</evidence>
<keyword evidence="2 6" id="KW-0812">Transmembrane</keyword>
<feature type="transmembrane region" description="Helical" evidence="6">
    <location>
        <begin position="1076"/>
        <end position="1099"/>
    </location>
</feature>
<gene>
    <name evidence="10" type="ORF">WN944_013114</name>
</gene>
<dbReference type="PANTHER" id="PTHR21576:SF133">
    <property type="entry name" value="NODULIN-LIKE DOMAIN-CONTAINING PROTEIN"/>
    <property type="match status" value="1"/>
</dbReference>
<evidence type="ECO:0000256" key="1">
    <source>
        <dbReference type="ARBA" id="ARBA00004141"/>
    </source>
</evidence>
<dbReference type="InterPro" id="IPR036259">
    <property type="entry name" value="MFS_trans_sf"/>
</dbReference>
<feature type="transmembrane region" description="Helical" evidence="6">
    <location>
        <begin position="822"/>
        <end position="843"/>
    </location>
</feature>
<dbReference type="CDD" id="cd17354">
    <property type="entry name" value="MFS_Mch1p_like"/>
    <property type="match status" value="2"/>
</dbReference>
<feature type="transmembrane region" description="Helical" evidence="6">
    <location>
        <begin position="1052"/>
        <end position="1070"/>
    </location>
</feature>
<evidence type="ECO:0000313" key="10">
    <source>
        <dbReference type="EMBL" id="KAK9197931.1"/>
    </source>
</evidence>
<feature type="transmembrane region" description="Helical" evidence="6">
    <location>
        <begin position="490"/>
        <end position="509"/>
    </location>
</feature>
<name>A0AAP0QJF7_9ROSI</name>
<dbReference type="InterPro" id="IPR010658">
    <property type="entry name" value="Nodulin-like"/>
</dbReference>
<feature type="domain" description="Nodulin-like" evidence="7">
    <location>
        <begin position="643"/>
        <end position="905"/>
    </location>
</feature>
<feature type="compositionally biased region" description="Pro residues" evidence="5">
    <location>
        <begin position="1612"/>
        <end position="1634"/>
    </location>
</feature>
<evidence type="ECO:0008006" key="12">
    <source>
        <dbReference type="Google" id="ProtNLM"/>
    </source>
</evidence>
<feature type="transmembrane region" description="Helical" evidence="6">
    <location>
        <begin position="223"/>
        <end position="248"/>
    </location>
</feature>
<evidence type="ECO:0000313" key="11">
    <source>
        <dbReference type="Proteomes" id="UP001428341"/>
    </source>
</evidence>
<feature type="transmembrane region" description="Helical" evidence="6">
    <location>
        <begin position="412"/>
        <end position="437"/>
    </location>
</feature>
<dbReference type="PANTHER" id="PTHR21576">
    <property type="entry name" value="UNCHARACTERIZED NODULIN-LIKE PROTEIN"/>
    <property type="match status" value="1"/>
</dbReference>
<dbReference type="Pfam" id="PF09429">
    <property type="entry name" value="Wbp11"/>
    <property type="match status" value="1"/>
</dbReference>
<evidence type="ECO:0000256" key="6">
    <source>
        <dbReference type="SAM" id="Phobius"/>
    </source>
</evidence>
<feature type="domain" description="Wbp11/ELF5/Saf1 N-terminal" evidence="8">
    <location>
        <begin position="1217"/>
        <end position="1293"/>
    </location>
</feature>
<feature type="compositionally biased region" description="Polar residues" evidence="5">
    <location>
        <begin position="1487"/>
        <end position="1503"/>
    </location>
</feature>
<feature type="compositionally biased region" description="Basic and acidic residues" evidence="5">
    <location>
        <begin position="1322"/>
        <end position="1339"/>
    </location>
</feature>
<feature type="transmembrane region" description="Helical" evidence="6">
    <location>
        <begin position="159"/>
        <end position="181"/>
    </location>
</feature>
<dbReference type="Proteomes" id="UP001428341">
    <property type="component" value="Unassembled WGS sequence"/>
</dbReference>
<sequence>MRQSGCYGRCACNAHVAQILVLIVEYAYVRITPLLLSLLSVILHPSHLCCTKGYIGGLGEQLRREPNRVCRRDMESERRLNLKSKWIATVASIWIQCCSGATYTFGIYSSTLKSSQNYDQSTLDTVSVFKDIGANVGVLSGLLYSFATLNHHHRTRFSFLRGPWVVHLTGAILCFAGYFLMWASVVGLIHSPPVPLMCLFMFLAAHSQTFFNTGNVVTGVMNFGDYGGTIVGIMKGFLGLGGAALIQAYDTIWKGHPSTYLLILALLPTFVSLLFMSLVRIHGTNSADDKKHLNAFSAVALTIAAYLMIIIILENIFTFPLWARIITFLFLLFLLSSPLGIAIKAQREDTTRLSPTFATQRSPLVDCPETTTSTKFSASQDSVAYHELPGEESQVKAEFDDKKLKDEEDMNILQSICTLNFWLLFVAMLCGMGSGLATVNNISQVGESLGYPTSAINSLVSLWSIWNFLGRFGGGYVSDIVLHRMGWERPLFIAITLATMSVGHIVVASGFPGNLYVGSIIVGVCYGCQWSLMPIITYEIFGVGHMGTIFNTIAIASPVGSYICSVRIIGYIYDNVASGEGNSCNGTHCFMLSFLIMASVAFVGCLVAFLLFIRTRRFYKQNRCKQRKKKKMERLKQLRLNTRWVSTVASIWIQCTSGSLYTFSIYSPALKTTQHYDQSTLDTVSVFKDIGANTGTLSGVLYTYSTSDHSSHHPRQQRRTPFLGPWVVLLAGAIQCFAGYLLMWASVVGLIPRPPVPVMCLFMLFAAHGMTFFNTADVVTSVRNFPTYSGTAVGIMKGFLGLSGAILIQVYQTFFNNKPTSYLLLLALLASIDPLLLMWFVRICNTNEGNEKKHLNSFSLIALIVAAYLMVIIILEHIFALPFLVRVLTLILLLLLLASPLYVAIRAQGSDSDRTSETSFSEEDELTDDPHEMHAEKMHVRQDPVGYHRLPSEPDVGTDTNDATTSLWGGDLDLLQAICTLEFWILSFAMACGMGSGLATVNNISQIGGSLGYSSFETSSLISLWSIWNFLGRFGAGYVSDYFLHVKEWARPLFMVITLAAMSIGHLIIASGLPGALYAGSVLVGVCYGSQWSLMPTIASEIFGVVQMGTIFNTITIANPVGSYIFSVRVVGYIYDREASGEGNKCTGTHCFMLSFFIMGSATLCGSLAAFGLFLRTKRFYNEFVGPTSDLSQIENRRHKKEESFWRDKKMKTTKGGKVMNPTDAYRKELRKKELKRNKKERKKVREVGILKKDPEQIREQIEKLEMMKADGALDKARKHKKRQLEDTLNLVLKKRKELQEKMKEKGETPVMFSHLGPPRRRTAEEEERAKHPKPEDSAYYHPTLNPTGAPPPGKPPMYLSSIGPRILLSSDEASSSKTESDDVALPVPPPPPPLPDSGRLGSGDDSVIPASLPLPPPPPPPKPPTSAGANLGMSLPPPPLPPPPPGPPPKDLVAGQPPLPPSQPLQQSVQPPPPGMSGSEREGSLSALSDDSISKASAQVPSTLPPPPPPPGMPQKSPNTESGGTASEADGNNLSTTTDLPKMVPPPPPPRHQPTVPGPGLMPSVPADVLPPGLSSFPPPPPPPPLDMRPPLSAPGIPGGATHPGMMVPLVPRPPYGPPPMMRPPLPPGPPPTLQEGEYAANRPTVPQKPSYVKSAAPTVVKRPLAQHTPELTAMVPASVRVRRETALPKAKPKPSVSTTVTTIQPATAPVVRQESIACSAAPKSQGKSIDDSYMAFLEDMKALGALDS</sequence>
<feature type="domain" description="Nodulin-like" evidence="7">
    <location>
        <begin position="85"/>
        <end position="342"/>
    </location>
</feature>
<proteinExistence type="predicted"/>
<keyword evidence="4 6" id="KW-0472">Membrane</keyword>
<dbReference type="Pfam" id="PF06813">
    <property type="entry name" value="Nodulin-like"/>
    <property type="match status" value="2"/>
</dbReference>
<evidence type="ECO:0000256" key="2">
    <source>
        <dbReference type="ARBA" id="ARBA00022692"/>
    </source>
</evidence>
<evidence type="ECO:0000259" key="9">
    <source>
        <dbReference type="Pfam" id="PF23262"/>
    </source>
</evidence>
<evidence type="ECO:0000259" key="8">
    <source>
        <dbReference type="Pfam" id="PF09429"/>
    </source>
</evidence>
<feature type="transmembrane region" description="Helical" evidence="6">
    <location>
        <begin position="86"/>
        <end position="108"/>
    </location>
</feature>
<feature type="transmembrane region" description="Helical" evidence="6">
    <location>
        <begin position="515"/>
        <end position="536"/>
    </location>
</feature>
<dbReference type="GO" id="GO:0006396">
    <property type="term" value="P:RNA processing"/>
    <property type="evidence" value="ECO:0007669"/>
    <property type="project" value="InterPro"/>
</dbReference>
<feature type="transmembrane region" description="Helical" evidence="6">
    <location>
        <begin position="319"/>
        <end position="343"/>
    </location>
</feature>
<keyword evidence="3 6" id="KW-1133">Transmembrane helix</keyword>
<feature type="transmembrane region" description="Helical" evidence="6">
    <location>
        <begin position="1152"/>
        <end position="1175"/>
    </location>
</feature>
<accession>A0AAP0QJF7</accession>
<feature type="transmembrane region" description="Helical" evidence="6">
    <location>
        <begin position="449"/>
        <end position="469"/>
    </location>
</feature>
<protein>
    <recommendedName>
        <fullName evidence="12">Nodulin-like domain-containing protein</fullName>
    </recommendedName>
</protein>
<feature type="transmembrane region" description="Helical" evidence="6">
    <location>
        <begin position="590"/>
        <end position="613"/>
    </location>
</feature>
<feature type="transmembrane region" description="Helical" evidence="6">
    <location>
        <begin position="260"/>
        <end position="281"/>
    </location>
</feature>
<feature type="transmembrane region" description="Helical" evidence="6">
    <location>
        <begin position="293"/>
        <end position="313"/>
    </location>
</feature>
<evidence type="ECO:0000256" key="4">
    <source>
        <dbReference type="ARBA" id="ARBA00023136"/>
    </source>
</evidence>
<feature type="compositionally biased region" description="Pro residues" evidence="5">
    <location>
        <begin position="1544"/>
        <end position="1553"/>
    </location>
</feature>
<feature type="transmembrane region" description="Helical" evidence="6">
    <location>
        <begin position="756"/>
        <end position="776"/>
    </location>
</feature>